<dbReference type="RefSeq" id="WP_047259331.1">
    <property type="nucleotide sequence ID" value="NZ_CP011546.1"/>
</dbReference>
<evidence type="ECO:0000256" key="1">
    <source>
        <dbReference type="SAM" id="Phobius"/>
    </source>
</evidence>
<name>A0A0G3HFU5_9CORY</name>
<organism evidence="2 3">
    <name type="scientific">Corynebacterium uterequi</name>
    <dbReference type="NCBI Taxonomy" id="1072256"/>
    <lineage>
        <taxon>Bacteria</taxon>
        <taxon>Bacillati</taxon>
        <taxon>Actinomycetota</taxon>
        <taxon>Actinomycetes</taxon>
        <taxon>Mycobacteriales</taxon>
        <taxon>Corynebacteriaceae</taxon>
        <taxon>Corynebacterium</taxon>
    </lineage>
</organism>
<sequence length="95" mass="10524">MLSWIVLFVVLACLTVIGTYVFGLIFGRGEMLPPIDDPDTLQAANVAAIDAKQPERIRFELSFRGYRPEQVDAVIAELTERLRQAQGGESASKKD</sequence>
<feature type="transmembrane region" description="Helical" evidence="1">
    <location>
        <begin position="6"/>
        <end position="26"/>
    </location>
</feature>
<dbReference type="KEGG" id="cut:CUTER_04110"/>
<accession>A0A0G3HFU5</accession>
<dbReference type="InterPro" id="IPR019933">
    <property type="entry name" value="DivIVA_domain"/>
</dbReference>
<dbReference type="EMBL" id="CP011546">
    <property type="protein sequence ID" value="AKK10828.1"/>
    <property type="molecule type" value="Genomic_DNA"/>
</dbReference>
<dbReference type="AlphaFoldDB" id="A0A0G3HFU5"/>
<evidence type="ECO:0000313" key="2">
    <source>
        <dbReference type="EMBL" id="AKK10828.1"/>
    </source>
</evidence>
<gene>
    <name evidence="2" type="ORF">CUTER_04110</name>
</gene>
<proteinExistence type="predicted"/>
<keyword evidence="1" id="KW-0472">Membrane</keyword>
<keyword evidence="1" id="KW-1133">Transmembrane helix</keyword>
<protein>
    <submittedName>
        <fullName evidence="2">DivIVA domain</fullName>
    </submittedName>
</protein>
<dbReference type="STRING" id="1072256.CUTER_04110"/>
<dbReference type="OrthoDB" id="3404379at2"/>
<evidence type="ECO:0000313" key="3">
    <source>
        <dbReference type="Proteomes" id="UP000035548"/>
    </source>
</evidence>
<keyword evidence="3" id="KW-1185">Reference proteome</keyword>
<dbReference type="Proteomes" id="UP000035548">
    <property type="component" value="Chromosome"/>
</dbReference>
<reference evidence="3" key="2">
    <citation type="submission" date="2015-05" db="EMBL/GenBank/DDBJ databases">
        <title>Complete genome sequence of Corynebacterium uterequi DSM 45634, isolated from the uterus of a maiden mare.</title>
        <authorList>
            <person name="Ruckert C."/>
            <person name="Albersmeier A."/>
            <person name="Winkler A."/>
            <person name="Tauch A."/>
        </authorList>
    </citation>
    <scope>NUCLEOTIDE SEQUENCE [LARGE SCALE GENOMIC DNA]</scope>
    <source>
        <strain evidence="3">DSM 45634</strain>
    </source>
</reference>
<dbReference type="PATRIC" id="fig|1072256.5.peg.815"/>
<dbReference type="NCBIfam" id="TIGR03544">
    <property type="entry name" value="DivI1A_domain"/>
    <property type="match status" value="1"/>
</dbReference>
<keyword evidence="1" id="KW-0812">Transmembrane</keyword>
<reference evidence="2 3" key="1">
    <citation type="journal article" date="2015" name="Genome Announc.">
        <title>Virulence Factor Genes Detected in the Complete Genome Sequence of Corynebacterium uterequi DSM 45634, Isolated from the Uterus of a Maiden Mare.</title>
        <authorList>
            <person name="Ruckert C."/>
            <person name="Kriete M."/>
            <person name="Jaenicke S."/>
            <person name="Winkler A."/>
            <person name="Tauch A."/>
        </authorList>
    </citation>
    <scope>NUCLEOTIDE SEQUENCE [LARGE SCALE GENOMIC DNA]</scope>
    <source>
        <strain evidence="2 3">DSM 45634</strain>
    </source>
</reference>